<dbReference type="PROSITE" id="PS00041">
    <property type="entry name" value="HTH_ARAC_FAMILY_1"/>
    <property type="match status" value="1"/>
</dbReference>
<dbReference type="Proteomes" id="UP000737171">
    <property type="component" value="Unassembled WGS sequence"/>
</dbReference>
<evidence type="ECO:0000259" key="4">
    <source>
        <dbReference type="PROSITE" id="PS01124"/>
    </source>
</evidence>
<keyword evidence="2" id="KW-0238">DNA-binding</keyword>
<dbReference type="InterPro" id="IPR018060">
    <property type="entry name" value="HTH_AraC"/>
</dbReference>
<dbReference type="InterPro" id="IPR035418">
    <property type="entry name" value="AraC-bd_2"/>
</dbReference>
<feature type="domain" description="HTH araC/xylS-type" evidence="4">
    <location>
        <begin position="260"/>
        <end position="361"/>
    </location>
</feature>
<dbReference type="Gene3D" id="1.10.10.60">
    <property type="entry name" value="Homeodomain-like"/>
    <property type="match status" value="1"/>
</dbReference>
<reference evidence="5 6" key="1">
    <citation type="submission" date="2020-05" db="EMBL/GenBank/DDBJ databases">
        <title>Aquincola sp. isolate from soil.</title>
        <authorList>
            <person name="Han J."/>
            <person name="Kim D.-U."/>
        </authorList>
    </citation>
    <scope>NUCLEOTIDE SEQUENCE [LARGE SCALE GENOMIC DNA]</scope>
    <source>
        <strain evidence="5 6">S2</strain>
    </source>
</reference>
<dbReference type="SMART" id="SM00342">
    <property type="entry name" value="HTH_ARAC"/>
    <property type="match status" value="1"/>
</dbReference>
<name>A0ABX2EPS4_9BURK</name>
<proteinExistence type="predicted"/>
<dbReference type="PANTHER" id="PTHR46796:SF12">
    <property type="entry name" value="HTH-TYPE DNA-BINDING TRANSCRIPTIONAL ACTIVATOR EUTR"/>
    <property type="match status" value="1"/>
</dbReference>
<evidence type="ECO:0000256" key="2">
    <source>
        <dbReference type="ARBA" id="ARBA00023125"/>
    </source>
</evidence>
<dbReference type="PROSITE" id="PS01124">
    <property type="entry name" value="HTH_ARAC_FAMILY_2"/>
    <property type="match status" value="1"/>
</dbReference>
<dbReference type="InterPro" id="IPR018062">
    <property type="entry name" value="HTH_AraC-typ_CS"/>
</dbReference>
<keyword evidence="1" id="KW-0805">Transcription regulation</keyword>
<evidence type="ECO:0000313" key="5">
    <source>
        <dbReference type="EMBL" id="NRF70540.1"/>
    </source>
</evidence>
<dbReference type="InterPro" id="IPR050204">
    <property type="entry name" value="AraC_XylS_family_regulators"/>
</dbReference>
<comment type="caution">
    <text evidence="5">The sequence shown here is derived from an EMBL/GenBank/DDBJ whole genome shotgun (WGS) entry which is preliminary data.</text>
</comment>
<dbReference type="Pfam" id="PF12833">
    <property type="entry name" value="HTH_18"/>
    <property type="match status" value="1"/>
</dbReference>
<dbReference type="InterPro" id="IPR009057">
    <property type="entry name" value="Homeodomain-like_sf"/>
</dbReference>
<gene>
    <name evidence="5" type="ORF">HLB44_26390</name>
</gene>
<organism evidence="5 6">
    <name type="scientific">Pseudaquabacterium terrae</name>
    <dbReference type="NCBI Taxonomy" id="2732868"/>
    <lineage>
        <taxon>Bacteria</taxon>
        <taxon>Pseudomonadati</taxon>
        <taxon>Pseudomonadota</taxon>
        <taxon>Betaproteobacteria</taxon>
        <taxon>Burkholderiales</taxon>
        <taxon>Sphaerotilaceae</taxon>
        <taxon>Pseudaquabacterium</taxon>
    </lineage>
</organism>
<evidence type="ECO:0000256" key="3">
    <source>
        <dbReference type="ARBA" id="ARBA00023163"/>
    </source>
</evidence>
<dbReference type="PANTHER" id="PTHR46796">
    <property type="entry name" value="HTH-TYPE TRANSCRIPTIONAL ACTIVATOR RHAS-RELATED"/>
    <property type="match status" value="1"/>
</dbReference>
<sequence length="365" mass="39874">MTVLVHSLGAFCHCRGNRISPNWLMRVAAPPSRIEFAGHRIAGVRLADCLDVDQSNELSARLFGSARMRRLRAGGAFHFTHDHVPFGAISFDRMSWGAHTSLVPKAEALPGYYLVTLPIRGAARVRQDSHVQPLARGTCGVFGPLRSFEIEAYEGFDQLLVRVDAAFLARAWQGISGQPLTAPIHFESATPDSPVLAANWMSLVTLGESVARLPLASAAREYAQSALAANVASVLLTQHPHNHRFLLEVDAKMPAPRVVRLAEEFMLQRLREPATVDDVCAASGVSRRSLFAAFQAHHGTGPIAWLRQRRLEAARALLEKPARDDLRVADVAVEFGFPHVGEFAAAYGRAFGETPSVTLRRGRLG</sequence>
<keyword evidence="3" id="KW-0804">Transcription</keyword>
<evidence type="ECO:0000313" key="6">
    <source>
        <dbReference type="Proteomes" id="UP000737171"/>
    </source>
</evidence>
<dbReference type="Pfam" id="PF14525">
    <property type="entry name" value="AraC_binding_2"/>
    <property type="match status" value="1"/>
</dbReference>
<dbReference type="SUPFAM" id="SSF46689">
    <property type="entry name" value="Homeodomain-like"/>
    <property type="match status" value="2"/>
</dbReference>
<keyword evidence="6" id="KW-1185">Reference proteome</keyword>
<evidence type="ECO:0000256" key="1">
    <source>
        <dbReference type="ARBA" id="ARBA00023015"/>
    </source>
</evidence>
<dbReference type="EMBL" id="JABRWJ010000008">
    <property type="protein sequence ID" value="NRF70540.1"/>
    <property type="molecule type" value="Genomic_DNA"/>
</dbReference>
<dbReference type="RefSeq" id="WP_173129771.1">
    <property type="nucleotide sequence ID" value="NZ_JABRWJ010000008.1"/>
</dbReference>
<accession>A0ABX2EPS4</accession>
<protein>
    <submittedName>
        <fullName evidence="5">Helix-turn-helix domain-containing protein</fullName>
    </submittedName>
</protein>